<accession>A0A3B3ZA92</accession>
<dbReference type="PROSITE" id="PS00322">
    <property type="entry name" value="HISTONE_H3_1"/>
    <property type="match status" value="1"/>
</dbReference>
<dbReference type="GO" id="GO:0046982">
    <property type="term" value="F:protein heterodimerization activity"/>
    <property type="evidence" value="ECO:0007669"/>
    <property type="project" value="InterPro"/>
</dbReference>
<dbReference type="AlphaFoldDB" id="A0A3B3ZA92"/>
<dbReference type="GO" id="GO:0030527">
    <property type="term" value="F:structural constituent of chromatin"/>
    <property type="evidence" value="ECO:0007669"/>
    <property type="project" value="InterPro"/>
</dbReference>
<dbReference type="PROSITE" id="PS00959">
    <property type="entry name" value="HISTONE_H3_2"/>
    <property type="match status" value="1"/>
</dbReference>
<evidence type="ECO:0000256" key="3">
    <source>
        <dbReference type="SAM" id="MobiDB-lite"/>
    </source>
</evidence>
<dbReference type="GO" id="GO:0003677">
    <property type="term" value="F:DNA binding"/>
    <property type="evidence" value="ECO:0007669"/>
    <property type="project" value="InterPro"/>
</dbReference>
<protein>
    <recommendedName>
        <fullName evidence="2">Histone H3</fullName>
    </recommendedName>
</protein>
<dbReference type="Ensembl" id="ENSPMGT00000001565.1">
    <property type="protein sequence ID" value="ENSPMGP00000001474.1"/>
    <property type="gene ID" value="ENSPMGG00000001232.1"/>
</dbReference>
<reference evidence="5" key="1">
    <citation type="submission" date="2025-08" db="UniProtKB">
        <authorList>
            <consortium name="Ensembl"/>
        </authorList>
    </citation>
    <scope>IDENTIFICATION</scope>
</reference>
<evidence type="ECO:0000256" key="2">
    <source>
        <dbReference type="RuleBase" id="RU004471"/>
    </source>
</evidence>
<keyword evidence="2" id="KW-0544">Nucleosome core</keyword>
<dbReference type="Pfam" id="PF00125">
    <property type="entry name" value="Histone"/>
    <property type="match status" value="1"/>
</dbReference>
<dbReference type="SUPFAM" id="SSF47113">
    <property type="entry name" value="Histone-fold"/>
    <property type="match status" value="1"/>
</dbReference>
<dbReference type="PANTHER" id="PTHR11426">
    <property type="entry name" value="HISTONE H3"/>
    <property type="match status" value="1"/>
</dbReference>
<dbReference type="InterPro" id="IPR007125">
    <property type="entry name" value="H2A/H2B/H3"/>
</dbReference>
<proteinExistence type="inferred from homology"/>
<dbReference type="Gene3D" id="1.10.20.10">
    <property type="entry name" value="Histone, subunit A"/>
    <property type="match status" value="1"/>
</dbReference>
<name>A0A3B3ZA92_9GOBI</name>
<dbReference type="GO" id="GO:0000786">
    <property type="term" value="C:nucleosome"/>
    <property type="evidence" value="ECO:0007669"/>
    <property type="project" value="UniProtKB-KW"/>
</dbReference>
<dbReference type="SMART" id="SM00428">
    <property type="entry name" value="H3"/>
    <property type="match status" value="1"/>
</dbReference>
<evidence type="ECO:0000313" key="5">
    <source>
        <dbReference type="Ensembl" id="ENSPMGP00000001474.1"/>
    </source>
</evidence>
<keyword evidence="6" id="KW-1185">Reference proteome</keyword>
<dbReference type="InterPro" id="IPR000164">
    <property type="entry name" value="Histone_H3/CENP-A"/>
</dbReference>
<evidence type="ECO:0000313" key="6">
    <source>
        <dbReference type="Proteomes" id="UP000261520"/>
    </source>
</evidence>
<keyword evidence="2" id="KW-0238">DNA-binding</keyword>
<feature type="region of interest" description="Disordered" evidence="3">
    <location>
        <begin position="1"/>
        <end position="43"/>
    </location>
</feature>
<dbReference type="FunFam" id="1.10.20.10:FF:000047">
    <property type="entry name" value="Histone H3"/>
    <property type="match status" value="1"/>
</dbReference>
<keyword evidence="2" id="KW-0539">Nucleus</keyword>
<dbReference type="STRING" id="409849.ENSPMGP00000001474"/>
<dbReference type="PRINTS" id="PR00622">
    <property type="entry name" value="HISTONEH3"/>
</dbReference>
<dbReference type="Proteomes" id="UP000261520">
    <property type="component" value="Unplaced"/>
</dbReference>
<reference evidence="5" key="2">
    <citation type="submission" date="2025-09" db="UniProtKB">
        <authorList>
            <consortium name="Ensembl"/>
        </authorList>
    </citation>
    <scope>IDENTIFICATION</scope>
</reference>
<evidence type="ECO:0000256" key="1">
    <source>
        <dbReference type="ARBA" id="ARBA00010343"/>
    </source>
</evidence>
<comment type="subunit">
    <text evidence="2">The nucleosome is a histone octamer containing two molecules each of H2A, H2B, H3 and H4 assembled in one H3-H4 heterotetramer and two H2A-H2B heterodimers. The octamer wraps approximately 147 bp of DNA.</text>
</comment>
<organism evidence="5 6">
    <name type="scientific">Periophthalmus magnuspinnatus</name>
    <dbReference type="NCBI Taxonomy" id="409849"/>
    <lineage>
        <taxon>Eukaryota</taxon>
        <taxon>Metazoa</taxon>
        <taxon>Chordata</taxon>
        <taxon>Craniata</taxon>
        <taxon>Vertebrata</taxon>
        <taxon>Euteleostomi</taxon>
        <taxon>Actinopterygii</taxon>
        <taxon>Neopterygii</taxon>
        <taxon>Teleostei</taxon>
        <taxon>Neoteleostei</taxon>
        <taxon>Acanthomorphata</taxon>
        <taxon>Gobiaria</taxon>
        <taxon>Gobiiformes</taxon>
        <taxon>Gobioidei</taxon>
        <taxon>Gobiidae</taxon>
        <taxon>Oxudercinae</taxon>
        <taxon>Periophthalmus</taxon>
    </lineage>
</organism>
<dbReference type="InterPro" id="IPR009072">
    <property type="entry name" value="Histone-fold"/>
</dbReference>
<sequence>MARTKQTARKSTGGKAPRKQLATKAARKSAPATGGVKKPHRYRPGTVALREIRRYQKSTELLIRKLPFQRLVREIAQDFKTDLRFQSSAVMALGGYIKLWFKTRALLSYHTLKKDISLDSVSD</sequence>
<evidence type="ECO:0000259" key="4">
    <source>
        <dbReference type="Pfam" id="PF00125"/>
    </source>
</evidence>
<feature type="domain" description="Core Histone H2A/H2B/H3" evidence="4">
    <location>
        <begin position="44"/>
        <end position="94"/>
    </location>
</feature>
<keyword evidence="2" id="KW-0158">Chromosome</keyword>
<comment type="similarity">
    <text evidence="1 2">Belongs to the histone H3 family.</text>
</comment>